<dbReference type="InterPro" id="IPR041078">
    <property type="entry name" value="Plavaka"/>
</dbReference>
<name>A0A0C3DHJ4_9AGAM</name>
<gene>
    <name evidence="2" type="ORF">SCLCIDRAFT_30083</name>
</gene>
<evidence type="ECO:0000256" key="1">
    <source>
        <dbReference type="SAM" id="MobiDB-lite"/>
    </source>
</evidence>
<dbReference type="AlphaFoldDB" id="A0A0C3DHJ4"/>
<dbReference type="EMBL" id="KN822127">
    <property type="protein sequence ID" value="KIM55819.1"/>
    <property type="molecule type" value="Genomic_DNA"/>
</dbReference>
<dbReference type="HOGENOM" id="CLU_002498_1_0_1"/>
<accession>A0A0C3DHJ4</accession>
<evidence type="ECO:0000313" key="2">
    <source>
        <dbReference type="EMBL" id="KIM55819.1"/>
    </source>
</evidence>
<protein>
    <submittedName>
        <fullName evidence="2">Uncharacterized protein</fullName>
    </submittedName>
</protein>
<dbReference type="STRING" id="1036808.A0A0C3DHJ4"/>
<proteinExistence type="predicted"/>
<sequence>MRPYLFEFKRFVQPLQYLLDLLAQKDHSGRWGSDLTTETPAVYLCIGGKVFEEAFQNFDDGMPFGLLDVVHRKLTLSLTTPATPVNPTTQVTPDGTANEPTQPVSSPSVCPLPLPTVADTPRPSQPCCLPRCYWDELPEPMAPAVPTCPVVDPPSLPHQVILHVFDSFHTAFNKFGITHDYRHHPSYDPDTLLSVLDLSDLPRHHEADLNGAPESCDNRYGPSGERALPWPWANMSIWWLMTWKLTGNSQKSNGEVTHLVHDVIQAMDFDVDDFTNFDASTLLKQLEDEVTPDTTTVFDRDGWREEALEIIIPMCKKQREGNGPTFRVPGLMYQSLTAVIKTAFSEPIARWFHLTPFKHIWKSPSGQEQHIYDELYSSDAWNKAHDEIQKQKRTDDCQLERVVVGLMFWSDSMQLSQFGHSSTWPIYLFFGNLSKYICASPASGACYPITFIPPLPSSLKAFVKTMSQRKNQSDVLAHYNNFIEAYKNGIVVKCFDGKYWHVYPRIFTYSADYPEKTLLATIRDKGHCPCPRCLIPKSRFSNTGLWNDIKAQISQARTYMQSKIISARDAIYRHSAPIKGAIVECLLKDSSLVPTLNAFTECLSPLGFELFPIIVVDLMHEFELGILKNVLKHLIRILYVLDPSNVARLNERYLAIPPFGVSSIHRFPPDAVEMTHKTAHHFEDMLQCAIPAFDGLFPDEHNTSIRILLFRLAEWHALAKLQLHMDDSLDLLKQSLQMLSKQLRQFAEVTCAAFQMKESPSEASARQRQQEAEAMNHGVNASQSGSHPSGPHPKSFNMLTYKFHALGDYTQTIQLFGTTDSYTTQIISGIHGRTSQWWLSDIGVQGELSHHLIKKFYGFTSKQNVSKQLTKQECHFTHIQWQEGLNDLPTTMFEASDMDTIPELHHVLSSSANHIVNLKKLLHDLHACGDPAITVRNPVSVPTTTRQLN</sequence>
<feature type="compositionally biased region" description="Polar residues" evidence="1">
    <location>
        <begin position="81"/>
        <end position="102"/>
    </location>
</feature>
<dbReference type="Pfam" id="PF18759">
    <property type="entry name" value="Plavaka"/>
    <property type="match status" value="1"/>
</dbReference>
<feature type="region of interest" description="Disordered" evidence="1">
    <location>
        <begin position="81"/>
        <end position="108"/>
    </location>
</feature>
<dbReference type="Proteomes" id="UP000053989">
    <property type="component" value="Unassembled WGS sequence"/>
</dbReference>
<dbReference type="InParanoid" id="A0A0C3DHJ4"/>
<organism evidence="2 3">
    <name type="scientific">Scleroderma citrinum Foug A</name>
    <dbReference type="NCBI Taxonomy" id="1036808"/>
    <lineage>
        <taxon>Eukaryota</taxon>
        <taxon>Fungi</taxon>
        <taxon>Dikarya</taxon>
        <taxon>Basidiomycota</taxon>
        <taxon>Agaricomycotina</taxon>
        <taxon>Agaricomycetes</taxon>
        <taxon>Agaricomycetidae</taxon>
        <taxon>Boletales</taxon>
        <taxon>Sclerodermatineae</taxon>
        <taxon>Sclerodermataceae</taxon>
        <taxon>Scleroderma</taxon>
    </lineage>
</organism>
<reference evidence="3" key="2">
    <citation type="submission" date="2015-01" db="EMBL/GenBank/DDBJ databases">
        <title>Evolutionary Origins and Diversification of the Mycorrhizal Mutualists.</title>
        <authorList>
            <consortium name="DOE Joint Genome Institute"/>
            <consortium name="Mycorrhizal Genomics Consortium"/>
            <person name="Kohler A."/>
            <person name="Kuo A."/>
            <person name="Nagy L.G."/>
            <person name="Floudas D."/>
            <person name="Copeland A."/>
            <person name="Barry K.W."/>
            <person name="Cichocki N."/>
            <person name="Veneault-Fourrey C."/>
            <person name="LaButti K."/>
            <person name="Lindquist E.A."/>
            <person name="Lipzen A."/>
            <person name="Lundell T."/>
            <person name="Morin E."/>
            <person name="Murat C."/>
            <person name="Riley R."/>
            <person name="Ohm R."/>
            <person name="Sun H."/>
            <person name="Tunlid A."/>
            <person name="Henrissat B."/>
            <person name="Grigoriev I.V."/>
            <person name="Hibbett D.S."/>
            <person name="Martin F."/>
        </authorList>
    </citation>
    <scope>NUCLEOTIDE SEQUENCE [LARGE SCALE GENOMIC DNA]</scope>
    <source>
        <strain evidence="3">Foug A</strain>
    </source>
</reference>
<feature type="region of interest" description="Disordered" evidence="1">
    <location>
        <begin position="760"/>
        <end position="791"/>
    </location>
</feature>
<keyword evidence="3" id="KW-1185">Reference proteome</keyword>
<reference evidence="2 3" key="1">
    <citation type="submission" date="2014-04" db="EMBL/GenBank/DDBJ databases">
        <authorList>
            <consortium name="DOE Joint Genome Institute"/>
            <person name="Kuo A."/>
            <person name="Kohler A."/>
            <person name="Nagy L.G."/>
            <person name="Floudas D."/>
            <person name="Copeland A."/>
            <person name="Barry K.W."/>
            <person name="Cichocki N."/>
            <person name="Veneault-Fourrey C."/>
            <person name="LaButti K."/>
            <person name="Lindquist E.A."/>
            <person name="Lipzen A."/>
            <person name="Lundell T."/>
            <person name="Morin E."/>
            <person name="Murat C."/>
            <person name="Sun H."/>
            <person name="Tunlid A."/>
            <person name="Henrissat B."/>
            <person name="Grigoriev I.V."/>
            <person name="Hibbett D.S."/>
            <person name="Martin F."/>
            <person name="Nordberg H.P."/>
            <person name="Cantor M.N."/>
            <person name="Hua S.X."/>
        </authorList>
    </citation>
    <scope>NUCLEOTIDE SEQUENCE [LARGE SCALE GENOMIC DNA]</scope>
    <source>
        <strain evidence="2 3">Foug A</strain>
    </source>
</reference>
<evidence type="ECO:0000313" key="3">
    <source>
        <dbReference type="Proteomes" id="UP000053989"/>
    </source>
</evidence>
<dbReference type="OrthoDB" id="3208495at2759"/>